<evidence type="ECO:0000313" key="1">
    <source>
        <dbReference type="EMBL" id="QHS82602.1"/>
    </source>
</evidence>
<sequence>MQRPIYIYFHICCINNWRTVVDTMFQAIRESGLYNKVTQIRCGILGQNIGDDLKHPLFKDPKVKILYHSTDTLAFERPTLRLLYDHSTMNMDEDFLVLYIHSKGVRWNGQNKCVTDWVDYLTYFNIIKHENCLNKLIINDVVGVNLQHDPCTHFSGNFWWSHSNYIKTLNPHIDKTYNGPEFWICQPKENGETGSFCSLFEAGVNHYEERFTSDKYIV</sequence>
<organism evidence="1">
    <name type="scientific">viral metagenome</name>
    <dbReference type="NCBI Taxonomy" id="1070528"/>
    <lineage>
        <taxon>unclassified sequences</taxon>
        <taxon>metagenomes</taxon>
        <taxon>organismal metagenomes</taxon>
    </lineage>
</organism>
<protein>
    <submittedName>
        <fullName evidence="1">Uncharacterized protein</fullName>
    </submittedName>
</protein>
<proteinExistence type="predicted"/>
<reference evidence="1" key="1">
    <citation type="journal article" date="2020" name="Nature">
        <title>Giant virus diversity and host interactions through global metagenomics.</title>
        <authorList>
            <person name="Schulz F."/>
            <person name="Roux S."/>
            <person name="Paez-Espino D."/>
            <person name="Jungbluth S."/>
            <person name="Walsh D.A."/>
            <person name="Denef V.J."/>
            <person name="McMahon K.D."/>
            <person name="Konstantinidis K.T."/>
            <person name="Eloe-Fadrosh E.A."/>
            <person name="Kyrpides N.C."/>
            <person name="Woyke T."/>
        </authorList>
    </citation>
    <scope>NUCLEOTIDE SEQUENCE</scope>
    <source>
        <strain evidence="1">GVMAG-S-1101171-111</strain>
    </source>
</reference>
<dbReference type="AlphaFoldDB" id="A0A6C0AS73"/>
<accession>A0A6C0AS73</accession>
<name>A0A6C0AS73_9ZZZZ</name>
<dbReference type="EMBL" id="MN740803">
    <property type="protein sequence ID" value="QHS82602.1"/>
    <property type="molecule type" value="Genomic_DNA"/>
</dbReference>